<evidence type="ECO:0000256" key="1">
    <source>
        <dbReference type="SAM" id="MobiDB-lite"/>
    </source>
</evidence>
<accession>A0A8S0SKI1</accession>
<dbReference type="AlphaFoldDB" id="A0A8S0SKI1"/>
<comment type="caution">
    <text evidence="2">The sequence shown here is derived from an EMBL/GenBank/DDBJ whole genome shotgun (WGS) entry which is preliminary data.</text>
</comment>
<evidence type="ECO:0000313" key="2">
    <source>
        <dbReference type="EMBL" id="CAA2992106.1"/>
    </source>
</evidence>
<feature type="region of interest" description="Disordered" evidence="1">
    <location>
        <begin position="24"/>
        <end position="122"/>
    </location>
</feature>
<dbReference type="Proteomes" id="UP000594638">
    <property type="component" value="Unassembled WGS sequence"/>
</dbReference>
<gene>
    <name evidence="2" type="ORF">OLEA9_A042337</name>
</gene>
<dbReference type="InterPro" id="IPR040412">
    <property type="entry name" value="At1g65710-like"/>
</dbReference>
<reference evidence="2 3" key="1">
    <citation type="submission" date="2019-12" db="EMBL/GenBank/DDBJ databases">
        <authorList>
            <person name="Alioto T."/>
            <person name="Alioto T."/>
            <person name="Gomez Garrido J."/>
        </authorList>
    </citation>
    <scope>NUCLEOTIDE SEQUENCE [LARGE SCALE GENOMIC DNA]</scope>
</reference>
<feature type="compositionally biased region" description="Low complexity" evidence="1">
    <location>
        <begin position="27"/>
        <end position="43"/>
    </location>
</feature>
<protein>
    <submittedName>
        <fullName evidence="2">Uncharacterized protein</fullName>
    </submittedName>
</protein>
<evidence type="ECO:0000313" key="3">
    <source>
        <dbReference type="Proteomes" id="UP000594638"/>
    </source>
</evidence>
<proteinExistence type="predicted"/>
<feature type="compositionally biased region" description="Polar residues" evidence="1">
    <location>
        <begin position="102"/>
        <end position="116"/>
    </location>
</feature>
<dbReference type="EMBL" id="CACTIH010005431">
    <property type="protein sequence ID" value="CAA2992106.1"/>
    <property type="molecule type" value="Genomic_DNA"/>
</dbReference>
<feature type="compositionally biased region" description="Basic and acidic residues" evidence="1">
    <location>
        <begin position="62"/>
        <end position="71"/>
    </location>
</feature>
<name>A0A8S0SKI1_OLEEU</name>
<organism evidence="2 3">
    <name type="scientific">Olea europaea subsp. europaea</name>
    <dbReference type="NCBI Taxonomy" id="158383"/>
    <lineage>
        <taxon>Eukaryota</taxon>
        <taxon>Viridiplantae</taxon>
        <taxon>Streptophyta</taxon>
        <taxon>Embryophyta</taxon>
        <taxon>Tracheophyta</taxon>
        <taxon>Spermatophyta</taxon>
        <taxon>Magnoliopsida</taxon>
        <taxon>eudicotyledons</taxon>
        <taxon>Gunneridae</taxon>
        <taxon>Pentapetalae</taxon>
        <taxon>asterids</taxon>
        <taxon>lamiids</taxon>
        <taxon>Lamiales</taxon>
        <taxon>Oleaceae</taxon>
        <taxon>Oleeae</taxon>
        <taxon>Olea</taxon>
    </lineage>
</organism>
<dbReference type="PANTHER" id="PTHR34367:SF1">
    <property type="entry name" value="OS04G0528600 PROTEIN"/>
    <property type="match status" value="1"/>
</dbReference>
<sequence length="122" mass="13223">MATPVRTSSCTKEEVDAILIQRRRLSRSSSTGNVRLSGSGSRVSSEDAGNLQRGIKYFGSKKSFDSDKENGADGDNVVDGDNGAVMRDKEHRHRQSQQQSRTGGSASQVQRRTGGSASKEKY</sequence>
<dbReference type="Gramene" id="OE9A042337T1">
    <property type="protein sequence ID" value="OE9A042337C1"/>
    <property type="gene ID" value="OE9A042337"/>
</dbReference>
<dbReference type="PANTHER" id="PTHR34367">
    <property type="entry name" value="OS02G0734667 PROTEIN"/>
    <property type="match status" value="1"/>
</dbReference>
<feature type="compositionally biased region" description="Low complexity" evidence="1">
    <location>
        <begin position="73"/>
        <end position="85"/>
    </location>
</feature>
<keyword evidence="3" id="KW-1185">Reference proteome</keyword>